<keyword evidence="6" id="KW-1185">Reference proteome</keyword>
<reference evidence="5 6" key="1">
    <citation type="submission" date="2019-11" db="EMBL/GenBank/DDBJ databases">
        <title>Acidiferrimicrobium australis gen. nov., sp. nov., an acidophilic and obligately heterotrophic, member of the Actinobacteria that catalyses dissimilatory oxido- reduction of iron isolated from metal-rich acidic water in Chile.</title>
        <authorList>
            <person name="Gonzalez D."/>
            <person name="Huber K."/>
            <person name="Hedrich S."/>
            <person name="Rojas-Villalobos C."/>
            <person name="Quatrini R."/>
            <person name="Dinamarca M.A."/>
            <person name="Schwarz A."/>
            <person name="Canales C."/>
            <person name="Nancucheo I."/>
        </authorList>
    </citation>
    <scope>NUCLEOTIDE SEQUENCE [LARGE SCALE GENOMIC DNA]</scope>
    <source>
        <strain evidence="5 6">USS-CCA1</strain>
    </source>
</reference>
<keyword evidence="5" id="KW-0032">Aminotransferase</keyword>
<organism evidence="5 6">
    <name type="scientific">Acidiferrimicrobium australe</name>
    <dbReference type="NCBI Taxonomy" id="2664430"/>
    <lineage>
        <taxon>Bacteria</taxon>
        <taxon>Bacillati</taxon>
        <taxon>Actinomycetota</taxon>
        <taxon>Acidimicrobiia</taxon>
        <taxon>Acidimicrobiales</taxon>
        <taxon>Acidimicrobiaceae</taxon>
        <taxon>Acidiferrimicrobium</taxon>
    </lineage>
</organism>
<keyword evidence="3" id="KW-0663">Pyridoxal phosphate</keyword>
<dbReference type="PANTHER" id="PTHR48097">
    <property type="entry name" value="L-THREONINE ALDOLASE-RELATED"/>
    <property type="match status" value="1"/>
</dbReference>
<dbReference type="GO" id="GO:0008483">
    <property type="term" value="F:transaminase activity"/>
    <property type="evidence" value="ECO:0007669"/>
    <property type="project" value="UniProtKB-KW"/>
</dbReference>
<comment type="cofactor">
    <cofactor evidence="1">
        <name>pyridoxal 5'-phosphate</name>
        <dbReference type="ChEBI" id="CHEBI:597326"/>
    </cofactor>
</comment>
<dbReference type="InterPro" id="IPR015421">
    <property type="entry name" value="PyrdxlP-dep_Trfase_major"/>
</dbReference>
<dbReference type="EMBL" id="WJHE01001368">
    <property type="protein sequence ID" value="MST35023.1"/>
    <property type="molecule type" value="Genomic_DNA"/>
</dbReference>
<evidence type="ECO:0000259" key="4">
    <source>
        <dbReference type="Pfam" id="PF01212"/>
    </source>
</evidence>
<evidence type="ECO:0000256" key="3">
    <source>
        <dbReference type="ARBA" id="ARBA00022898"/>
    </source>
</evidence>
<dbReference type="Pfam" id="PF01212">
    <property type="entry name" value="Beta_elim_lyase"/>
    <property type="match status" value="1"/>
</dbReference>
<dbReference type="Gene3D" id="3.40.640.10">
    <property type="entry name" value="Type I PLP-dependent aspartate aminotransferase-like (Major domain)"/>
    <property type="match status" value="1"/>
</dbReference>
<dbReference type="Proteomes" id="UP000437736">
    <property type="component" value="Unassembled WGS sequence"/>
</dbReference>
<gene>
    <name evidence="5" type="ORF">GHK86_20120</name>
</gene>
<evidence type="ECO:0000313" key="6">
    <source>
        <dbReference type="Proteomes" id="UP000437736"/>
    </source>
</evidence>
<dbReference type="InterPro" id="IPR015424">
    <property type="entry name" value="PyrdxlP-dep_Trfase"/>
</dbReference>
<sequence>MPNFNDTATTPTEEMREAMRRAEVGDDVFHTDPTVNELEAAGAAILGHEDALWVASGTMSNLCAVLAATRRGDEVLAEADAHIVYYEAGGMATVAGVMPRTVPTPDGVLDADGVRAHLRPPDHHFPPTSMVCVENT</sequence>
<comment type="similarity">
    <text evidence="2">Belongs to the threonine aldolase family.</text>
</comment>
<proteinExistence type="inferred from homology"/>
<feature type="non-terminal residue" evidence="5">
    <location>
        <position position="136"/>
    </location>
</feature>
<feature type="domain" description="Aromatic amino acid beta-eliminating lyase/threonine aldolase" evidence="4">
    <location>
        <begin position="6"/>
        <end position="136"/>
    </location>
</feature>
<dbReference type="PANTHER" id="PTHR48097:SF9">
    <property type="entry name" value="L-THREONINE ALDOLASE"/>
    <property type="match status" value="1"/>
</dbReference>
<comment type="caution">
    <text evidence="5">The sequence shown here is derived from an EMBL/GenBank/DDBJ whole genome shotgun (WGS) entry which is preliminary data.</text>
</comment>
<name>A0ABW9R097_9ACTN</name>
<evidence type="ECO:0000256" key="2">
    <source>
        <dbReference type="ARBA" id="ARBA00006966"/>
    </source>
</evidence>
<evidence type="ECO:0000313" key="5">
    <source>
        <dbReference type="EMBL" id="MST35023.1"/>
    </source>
</evidence>
<accession>A0ABW9R097</accession>
<dbReference type="SUPFAM" id="SSF53383">
    <property type="entry name" value="PLP-dependent transferases"/>
    <property type="match status" value="1"/>
</dbReference>
<evidence type="ECO:0000256" key="1">
    <source>
        <dbReference type="ARBA" id="ARBA00001933"/>
    </source>
</evidence>
<keyword evidence="5" id="KW-0808">Transferase</keyword>
<dbReference type="InterPro" id="IPR001597">
    <property type="entry name" value="ArAA_b-elim_lyase/Thr_aldolase"/>
</dbReference>
<protein>
    <submittedName>
        <fullName evidence="5">Aminotransferase class I/II-fold pyridoxal phosphate-dependent enzyme</fullName>
    </submittedName>
</protein>